<comment type="subcellular location">
    <subcellularLocation>
        <location evidence="1">Cell membrane</location>
        <topology evidence="1">Single-pass type I membrane protein</topology>
    </subcellularLocation>
</comment>
<evidence type="ECO:0000256" key="10">
    <source>
        <dbReference type="SAM" id="Phobius"/>
    </source>
</evidence>
<reference evidence="13 14" key="1">
    <citation type="submission" date="2024-04" db="EMBL/GenBank/DDBJ databases">
        <title>Genome assembly C_amara_ONT_v2.</title>
        <authorList>
            <person name="Yant L."/>
            <person name="Moore C."/>
            <person name="Slenker M."/>
        </authorList>
    </citation>
    <scope>NUCLEOTIDE SEQUENCE [LARGE SCALE GENOMIC DNA]</scope>
    <source>
        <tissue evidence="13">Leaf</tissue>
    </source>
</reference>
<keyword evidence="5" id="KW-0677">Repeat</keyword>
<keyword evidence="11" id="KW-0732">Signal</keyword>
<dbReference type="InterPro" id="IPR013210">
    <property type="entry name" value="LRR_N_plant-typ"/>
</dbReference>
<comment type="caution">
    <text evidence="13">The sequence shown here is derived from an EMBL/GenBank/DDBJ whole genome shotgun (WGS) entry which is preliminary data.</text>
</comment>
<keyword evidence="14" id="KW-1185">Reference proteome</keyword>
<accession>A0ABD0Z8D6</accession>
<dbReference type="EMBL" id="JBANAX010000864">
    <property type="protein sequence ID" value="KAL1190955.1"/>
    <property type="molecule type" value="Genomic_DNA"/>
</dbReference>
<dbReference type="InterPro" id="IPR051502">
    <property type="entry name" value="RLP_Defense_Trigger"/>
</dbReference>
<dbReference type="SMART" id="SM00369">
    <property type="entry name" value="LRR_TYP"/>
    <property type="match status" value="9"/>
</dbReference>
<dbReference type="GO" id="GO:0005886">
    <property type="term" value="C:plasma membrane"/>
    <property type="evidence" value="ECO:0007669"/>
    <property type="project" value="UniProtKB-SubCell"/>
</dbReference>
<dbReference type="Proteomes" id="UP001558713">
    <property type="component" value="Unassembled WGS sequence"/>
</dbReference>
<evidence type="ECO:0000256" key="6">
    <source>
        <dbReference type="ARBA" id="ARBA00022989"/>
    </source>
</evidence>
<evidence type="ECO:0000313" key="14">
    <source>
        <dbReference type="Proteomes" id="UP001558713"/>
    </source>
</evidence>
<evidence type="ECO:0000313" key="13">
    <source>
        <dbReference type="EMBL" id="KAL1190955.1"/>
    </source>
</evidence>
<evidence type="ECO:0000259" key="12">
    <source>
        <dbReference type="Pfam" id="PF08263"/>
    </source>
</evidence>
<dbReference type="PROSITE" id="PS51450">
    <property type="entry name" value="LRR"/>
    <property type="match status" value="1"/>
</dbReference>
<evidence type="ECO:0000256" key="3">
    <source>
        <dbReference type="ARBA" id="ARBA00022614"/>
    </source>
</evidence>
<sequence>MRAYERSGSFVKHTALLFIIMMMLMKGCAGCVETERMGLLQLKSHLKNLYNVTEESFLDSWSHNDSKSDCCLWERVKCSDTIGGHIVYLTLEYIMPRPFNLTLDDTGKDSYWDVPRPLNLSLFHSFPQLKTLDLSRNYFTDLFDPIHGVVFPSSLLVLNLRRNQLSLTHEGYSEICRLRHLRELDLSSNALTNLPYCLGNLSHLRTLDLSNNQLNGNLSSFVSDLPSALEYLSLLDNNFNGLFFFKSLVNQTRLAVFILSSKVGMIQSQTENSWFPLFQLKILKLQNFSFGSTVPGFLVHQHDLFFIDISHNKLKGAFPTWLVQNNTRLEILLLHSNSLTKLRLPRLVHGLQVLDISRNRIYGTIQEDVGIVFPKLRYMDFASNHFHGTIPSSMGEMKSLFFLDMSSNDLYGQLPKIFLSGCYSLSVLKLSNNQFHGKIFPEHVNLTDLVFLFLDGNNFNGSLEKGLLKLKKLDLLDISNNRFSGILPLWIGRMSLGTLDVSGNQLKGPFPVQLQNLYFIDISHNSFSGSIPRNVNFSFLTELRLHNNEFMGSIPDTLLKSPKLEVLDLRNNNLSGNIPDTIGNASVLGALLLRNNSLQSHTLERICQLSKVNLLDLSHNKFKGVIPSCLGNMSFGRESNDGWFPGFSYELGIGASSFLQNWSYTSALSLDYDDLRHVFRWNPEPTVDFLTKSRYESYQGDILSYMYGLDLSNNQISGDIPTEIGDLENIRSLNLSGNHLTGSIPNSFSKLKDLGSLDLSNNKLDGNIPPMLADLNSLGYFNVSCNNLSGEIPSKGHLLTFGTMSYIGNAHLCGRPTNKSCNPTGVLEPSASKQAKEEEEDDDVIDMVWFYWTCGAVYISTFLALFLFLCIDSHWSRKWDYGVDLFIYHLQRFKGGFFSS</sequence>
<feature type="signal peptide" evidence="11">
    <location>
        <begin position="1"/>
        <end position="30"/>
    </location>
</feature>
<dbReference type="InterPro" id="IPR003591">
    <property type="entry name" value="Leu-rich_rpt_typical-subtyp"/>
</dbReference>
<keyword evidence="7 10" id="KW-0472">Membrane</keyword>
<keyword evidence="8" id="KW-0675">Receptor</keyword>
<proteinExistence type="inferred from homology"/>
<organism evidence="13 14">
    <name type="scientific">Cardamine amara subsp. amara</name>
    <dbReference type="NCBI Taxonomy" id="228776"/>
    <lineage>
        <taxon>Eukaryota</taxon>
        <taxon>Viridiplantae</taxon>
        <taxon>Streptophyta</taxon>
        <taxon>Embryophyta</taxon>
        <taxon>Tracheophyta</taxon>
        <taxon>Spermatophyta</taxon>
        <taxon>Magnoliopsida</taxon>
        <taxon>eudicotyledons</taxon>
        <taxon>Gunneridae</taxon>
        <taxon>Pentapetalae</taxon>
        <taxon>rosids</taxon>
        <taxon>malvids</taxon>
        <taxon>Brassicales</taxon>
        <taxon>Brassicaceae</taxon>
        <taxon>Cardamineae</taxon>
        <taxon>Cardamine</taxon>
    </lineage>
</organism>
<name>A0ABD0Z8D6_CARAN</name>
<dbReference type="Pfam" id="PF08263">
    <property type="entry name" value="LRRNT_2"/>
    <property type="match status" value="1"/>
</dbReference>
<keyword evidence="4 10" id="KW-0812">Transmembrane</keyword>
<dbReference type="PRINTS" id="PR00019">
    <property type="entry name" value="LEURICHRPT"/>
</dbReference>
<keyword evidence="6 10" id="KW-1133">Transmembrane helix</keyword>
<comment type="similarity">
    <text evidence="2">Belongs to the RLP family.</text>
</comment>
<evidence type="ECO:0000256" key="5">
    <source>
        <dbReference type="ARBA" id="ARBA00022737"/>
    </source>
</evidence>
<protein>
    <submittedName>
        <fullName evidence="13">Receptor-like protein 1</fullName>
    </submittedName>
</protein>
<evidence type="ECO:0000256" key="7">
    <source>
        <dbReference type="ARBA" id="ARBA00023136"/>
    </source>
</evidence>
<feature type="chain" id="PRO_5044756407" evidence="11">
    <location>
        <begin position="31"/>
        <end position="900"/>
    </location>
</feature>
<feature type="transmembrane region" description="Helical" evidence="10">
    <location>
        <begin position="849"/>
        <end position="871"/>
    </location>
</feature>
<dbReference type="Pfam" id="PF00560">
    <property type="entry name" value="LRR_1"/>
    <property type="match status" value="8"/>
</dbReference>
<gene>
    <name evidence="13" type="ORF">V5N11_020927</name>
</gene>
<dbReference type="Gene3D" id="3.80.10.10">
    <property type="entry name" value="Ribonuclease Inhibitor"/>
    <property type="match status" value="4"/>
</dbReference>
<evidence type="ECO:0000256" key="8">
    <source>
        <dbReference type="ARBA" id="ARBA00023170"/>
    </source>
</evidence>
<evidence type="ECO:0000256" key="1">
    <source>
        <dbReference type="ARBA" id="ARBA00004251"/>
    </source>
</evidence>
<dbReference type="PANTHER" id="PTHR48062:SF63">
    <property type="entry name" value="RECEPTOR-LIKE PROTEIN 1"/>
    <property type="match status" value="1"/>
</dbReference>
<dbReference type="SUPFAM" id="SSF52058">
    <property type="entry name" value="L domain-like"/>
    <property type="match status" value="3"/>
</dbReference>
<dbReference type="PANTHER" id="PTHR48062">
    <property type="entry name" value="RECEPTOR-LIKE PROTEIN 14"/>
    <property type="match status" value="1"/>
</dbReference>
<evidence type="ECO:0000256" key="4">
    <source>
        <dbReference type="ARBA" id="ARBA00022692"/>
    </source>
</evidence>
<dbReference type="AlphaFoldDB" id="A0ABD0Z8D6"/>
<evidence type="ECO:0000256" key="9">
    <source>
        <dbReference type="ARBA" id="ARBA00023180"/>
    </source>
</evidence>
<feature type="domain" description="Leucine-rich repeat-containing N-terminal plant-type" evidence="12">
    <location>
        <begin position="34"/>
        <end position="79"/>
    </location>
</feature>
<dbReference type="InterPro" id="IPR032675">
    <property type="entry name" value="LRR_dom_sf"/>
</dbReference>
<keyword evidence="9" id="KW-0325">Glycoprotein</keyword>
<keyword evidence="3" id="KW-0433">Leucine-rich repeat</keyword>
<dbReference type="InterPro" id="IPR001611">
    <property type="entry name" value="Leu-rich_rpt"/>
</dbReference>
<evidence type="ECO:0000256" key="11">
    <source>
        <dbReference type="SAM" id="SignalP"/>
    </source>
</evidence>
<evidence type="ECO:0000256" key="2">
    <source>
        <dbReference type="ARBA" id="ARBA00009592"/>
    </source>
</evidence>